<proteinExistence type="predicted"/>
<evidence type="ECO:0000313" key="2">
    <source>
        <dbReference type="Proteomes" id="UP000238322"/>
    </source>
</evidence>
<dbReference type="EMBL" id="PUHY01000014">
    <property type="protein sequence ID" value="PQO30370.1"/>
    <property type="molecule type" value="Genomic_DNA"/>
</dbReference>
<evidence type="ECO:0000313" key="1">
    <source>
        <dbReference type="EMBL" id="PQO30370.1"/>
    </source>
</evidence>
<dbReference type="Proteomes" id="UP000238322">
    <property type="component" value="Unassembled WGS sequence"/>
</dbReference>
<comment type="caution">
    <text evidence="1">The sequence shown here is derived from an EMBL/GenBank/DDBJ whole genome shotgun (WGS) entry which is preliminary data.</text>
</comment>
<gene>
    <name evidence="1" type="ORF">C5Y83_23685</name>
</gene>
<organism evidence="1 2">
    <name type="scientific">Blastopirellula marina</name>
    <dbReference type="NCBI Taxonomy" id="124"/>
    <lineage>
        <taxon>Bacteria</taxon>
        <taxon>Pseudomonadati</taxon>
        <taxon>Planctomycetota</taxon>
        <taxon>Planctomycetia</taxon>
        <taxon>Pirellulales</taxon>
        <taxon>Pirellulaceae</taxon>
        <taxon>Blastopirellula</taxon>
    </lineage>
</organism>
<reference evidence="1 2" key="1">
    <citation type="submission" date="2018-02" db="EMBL/GenBank/DDBJ databases">
        <title>Comparative genomes isolates from brazilian mangrove.</title>
        <authorList>
            <person name="Araujo J.E."/>
            <person name="Taketani R.G."/>
            <person name="Silva M.C.P."/>
            <person name="Loureco M.V."/>
            <person name="Andreote F.D."/>
        </authorList>
    </citation>
    <scope>NUCLEOTIDE SEQUENCE [LARGE SCALE GENOMIC DNA]</scope>
    <source>
        <strain evidence="1 2">Hex-1 MGV</strain>
    </source>
</reference>
<protein>
    <submittedName>
        <fullName evidence="1">Uncharacterized protein</fullName>
    </submittedName>
</protein>
<sequence>MTELDAKARATAQTKATSNFIDAPLLKSEGHRPGAGRKKCICGLAVLFRNEMRRRGVNVQIGSTISREQGSGEIFGSMPIIPNFLQNWAIRAQPT</sequence>
<dbReference type="AlphaFoldDB" id="A0A2S8FE60"/>
<accession>A0A2S8FE60</accession>
<name>A0A2S8FE60_9BACT</name>